<dbReference type="SUPFAM" id="SSF49785">
    <property type="entry name" value="Galactose-binding domain-like"/>
    <property type="match status" value="1"/>
</dbReference>
<dbReference type="Proteomes" id="UP000318704">
    <property type="component" value="Chromosome"/>
</dbReference>
<evidence type="ECO:0008006" key="4">
    <source>
        <dbReference type="Google" id="ProtNLM"/>
    </source>
</evidence>
<dbReference type="RefSeq" id="WP_144983348.1">
    <property type="nucleotide sequence ID" value="NZ_CP037920.1"/>
</dbReference>
<reference evidence="2 3" key="1">
    <citation type="submission" date="2019-03" db="EMBL/GenBank/DDBJ databases">
        <title>Deep-cultivation of Planctomycetes and their phenomic and genomic characterization uncovers novel biology.</title>
        <authorList>
            <person name="Wiegand S."/>
            <person name="Jogler M."/>
            <person name="Boedeker C."/>
            <person name="Pinto D."/>
            <person name="Vollmers J."/>
            <person name="Rivas-Marin E."/>
            <person name="Kohn T."/>
            <person name="Peeters S.H."/>
            <person name="Heuer A."/>
            <person name="Rast P."/>
            <person name="Oberbeckmann S."/>
            <person name="Bunk B."/>
            <person name="Jeske O."/>
            <person name="Meyerdierks A."/>
            <person name="Storesund J.E."/>
            <person name="Kallscheuer N."/>
            <person name="Luecker S."/>
            <person name="Lage O.M."/>
            <person name="Pohl T."/>
            <person name="Merkel B.J."/>
            <person name="Hornburger P."/>
            <person name="Mueller R.-W."/>
            <person name="Bruemmer F."/>
            <person name="Labrenz M."/>
            <person name="Spormann A.M."/>
            <person name="Op den Camp H."/>
            <person name="Overmann J."/>
            <person name="Amann R."/>
            <person name="Jetten M.S.M."/>
            <person name="Mascher T."/>
            <person name="Medema M.H."/>
            <person name="Devos D.P."/>
            <person name="Kaster A.-K."/>
            <person name="Ovreas L."/>
            <person name="Rohde M."/>
            <person name="Galperin M.Y."/>
            <person name="Jogler C."/>
        </authorList>
    </citation>
    <scope>NUCLEOTIDE SEQUENCE [LARGE SCALE GENOMIC DNA]</scope>
    <source>
        <strain evidence="2 3">V144</strain>
    </source>
</reference>
<feature type="chain" id="PRO_5022150351" description="CBM-cenC domain-containing protein" evidence="1">
    <location>
        <begin position="16"/>
        <end position="188"/>
    </location>
</feature>
<name>A0A517VSK1_9PLAN</name>
<accession>A0A517VSK1</accession>
<feature type="signal peptide" evidence="1">
    <location>
        <begin position="1"/>
        <end position="15"/>
    </location>
</feature>
<proteinExistence type="predicted"/>
<dbReference type="InterPro" id="IPR008979">
    <property type="entry name" value="Galactose-bd-like_sf"/>
</dbReference>
<evidence type="ECO:0000313" key="3">
    <source>
        <dbReference type="Proteomes" id="UP000318704"/>
    </source>
</evidence>
<gene>
    <name evidence="2" type="ORF">V144x_14340</name>
</gene>
<protein>
    <recommendedName>
        <fullName evidence="4">CBM-cenC domain-containing protein</fullName>
    </recommendedName>
</protein>
<dbReference type="EMBL" id="CP037920">
    <property type="protein sequence ID" value="QDT95982.1"/>
    <property type="molecule type" value="Genomic_DNA"/>
</dbReference>
<dbReference type="AlphaFoldDB" id="A0A517VSK1"/>
<sequence length="188" mass="20223" precursor="true">MKLLLALLCSTVAAASTTNVNNSGFENISERTKLPVGWGYTSLPGQSDLVQYKVTTVPGDESSKALAITVSSNHPDQRVAYNAFQDVPGIESGKTYKVSARVQTRGLETMPMVAVQCIDQTGKKYLGFARTPERKLQQDIKEWQSVETMVTVPAGTAKFRLRAGIPAQGNAGGTAILDDITVTEVESK</sequence>
<organism evidence="2 3">
    <name type="scientific">Gimesia aquarii</name>
    <dbReference type="NCBI Taxonomy" id="2527964"/>
    <lineage>
        <taxon>Bacteria</taxon>
        <taxon>Pseudomonadati</taxon>
        <taxon>Planctomycetota</taxon>
        <taxon>Planctomycetia</taxon>
        <taxon>Planctomycetales</taxon>
        <taxon>Planctomycetaceae</taxon>
        <taxon>Gimesia</taxon>
    </lineage>
</organism>
<evidence type="ECO:0000256" key="1">
    <source>
        <dbReference type="SAM" id="SignalP"/>
    </source>
</evidence>
<keyword evidence="1" id="KW-0732">Signal</keyword>
<dbReference type="KEGG" id="gaw:V144x_14340"/>
<evidence type="ECO:0000313" key="2">
    <source>
        <dbReference type="EMBL" id="QDT95982.1"/>
    </source>
</evidence>
<dbReference type="Gene3D" id="2.60.120.260">
    <property type="entry name" value="Galactose-binding domain-like"/>
    <property type="match status" value="1"/>
</dbReference>